<evidence type="ECO:0000313" key="1">
    <source>
        <dbReference type="EMBL" id="CEM39991.1"/>
    </source>
</evidence>
<dbReference type="Gene3D" id="3.40.50.150">
    <property type="entry name" value="Vaccinia Virus protein VP39"/>
    <property type="match status" value="1"/>
</dbReference>
<dbReference type="PANTHER" id="PTHR43861">
    <property type="entry name" value="TRANS-ACONITATE 2-METHYLTRANSFERASE-RELATED"/>
    <property type="match status" value="1"/>
</dbReference>
<dbReference type="STRING" id="1169540.A0A0G4H7Y9"/>
<evidence type="ECO:0008006" key="3">
    <source>
        <dbReference type="Google" id="ProtNLM"/>
    </source>
</evidence>
<dbReference type="SUPFAM" id="SSF53335">
    <property type="entry name" value="S-adenosyl-L-methionine-dependent methyltransferases"/>
    <property type="match status" value="1"/>
</dbReference>
<evidence type="ECO:0000313" key="2">
    <source>
        <dbReference type="Proteomes" id="UP000041254"/>
    </source>
</evidence>
<dbReference type="PANTHER" id="PTHR43861:SF1">
    <property type="entry name" value="TRANS-ACONITATE 2-METHYLTRANSFERASE"/>
    <property type="match status" value="1"/>
</dbReference>
<dbReference type="EMBL" id="CDMY01001057">
    <property type="protein sequence ID" value="CEM39991.1"/>
    <property type="molecule type" value="Genomic_DNA"/>
</dbReference>
<dbReference type="Pfam" id="PF13489">
    <property type="entry name" value="Methyltransf_23"/>
    <property type="match status" value="1"/>
</dbReference>
<protein>
    <recommendedName>
        <fullName evidence="3">Methyltransferase domain-containing protein</fullName>
    </recommendedName>
</protein>
<gene>
    <name evidence="1" type="ORF">Vbra_19883</name>
</gene>
<organism evidence="1 2">
    <name type="scientific">Vitrella brassicaformis (strain CCMP3155)</name>
    <dbReference type="NCBI Taxonomy" id="1169540"/>
    <lineage>
        <taxon>Eukaryota</taxon>
        <taxon>Sar</taxon>
        <taxon>Alveolata</taxon>
        <taxon>Colpodellida</taxon>
        <taxon>Vitrellaceae</taxon>
        <taxon>Vitrella</taxon>
    </lineage>
</organism>
<dbReference type="OrthoDB" id="8300214at2759"/>
<name>A0A0G4H7Y9_VITBC</name>
<sequence length="379" mass="42181">MTHSADPAVDSRPRTAPATLHHHYDAAAAIKDNCYCIGDSTDWQSANIVELLDLKPGHRVVDMGAGDGAFASVIHRRASLRRRTVCVDPSANMTAKAQQRPSVEAVNEDCITFTTRPEESYDRIFFKEVVHHLPIADLPSIFRNVHKQLTPGGVVLIATRPKSADHVPIFPRAREVWSANQPAEEVFLGALRDGGFDDVTVEKRGFAMRVPRDEWLALCRSRFWSCFAPLTDDEMEKGMADLERSLAGVDVVEWTDTYIYIKERLKIGFGFQAAVDQRCAANLLRAQGVRYSRYFAAALDGDGFAENAAQSVEVPSIHPETFKHMSWLLRSADVSDPQVLKAQMAGMKCQNRGERVGENGEERICRAVSPRIKDEVNAT</sequence>
<keyword evidence="2" id="KW-1185">Reference proteome</keyword>
<dbReference type="VEuPathDB" id="CryptoDB:Vbra_19883"/>
<dbReference type="AlphaFoldDB" id="A0A0G4H7Y9"/>
<dbReference type="Proteomes" id="UP000041254">
    <property type="component" value="Unassembled WGS sequence"/>
</dbReference>
<accession>A0A0G4H7Y9</accession>
<reference evidence="1 2" key="1">
    <citation type="submission" date="2014-11" db="EMBL/GenBank/DDBJ databases">
        <authorList>
            <person name="Zhu J."/>
            <person name="Qi W."/>
            <person name="Song R."/>
        </authorList>
    </citation>
    <scope>NUCLEOTIDE SEQUENCE [LARGE SCALE GENOMIC DNA]</scope>
</reference>
<dbReference type="CDD" id="cd02440">
    <property type="entry name" value="AdoMet_MTases"/>
    <property type="match status" value="1"/>
</dbReference>
<dbReference type="InParanoid" id="A0A0G4H7Y9"/>
<proteinExistence type="predicted"/>
<dbReference type="InterPro" id="IPR029063">
    <property type="entry name" value="SAM-dependent_MTases_sf"/>
</dbReference>